<evidence type="ECO:0000313" key="2">
    <source>
        <dbReference type="Proteomes" id="UP000518752"/>
    </source>
</evidence>
<sequence length="147" mass="16763">MFKEDPASDLSSLYQYLRHYQVLITTTLETLGEETRETFDFGYKLHFSSTSDIQAQCDPLLEYFRLGDAKCMSVQELNFGQTGTLRKMLVLLVIVLLPPRDYTSVSNRLLTAIAEHPHDSPSRLRLYCYCHLSSVSRFLVASASSNK</sequence>
<dbReference type="AlphaFoldDB" id="A0A8H5D227"/>
<evidence type="ECO:0000313" key="1">
    <source>
        <dbReference type="EMBL" id="KAF5352249.1"/>
    </source>
</evidence>
<accession>A0A8H5D227</accession>
<dbReference type="Proteomes" id="UP000518752">
    <property type="component" value="Unassembled WGS sequence"/>
</dbReference>
<proteinExistence type="predicted"/>
<dbReference type="EMBL" id="JAACJN010000277">
    <property type="protein sequence ID" value="KAF5352249.1"/>
    <property type="molecule type" value="Genomic_DNA"/>
</dbReference>
<organism evidence="1 2">
    <name type="scientific">Collybiopsis confluens</name>
    <dbReference type="NCBI Taxonomy" id="2823264"/>
    <lineage>
        <taxon>Eukaryota</taxon>
        <taxon>Fungi</taxon>
        <taxon>Dikarya</taxon>
        <taxon>Basidiomycota</taxon>
        <taxon>Agaricomycotina</taxon>
        <taxon>Agaricomycetes</taxon>
        <taxon>Agaricomycetidae</taxon>
        <taxon>Agaricales</taxon>
        <taxon>Marasmiineae</taxon>
        <taxon>Omphalotaceae</taxon>
        <taxon>Collybiopsis</taxon>
    </lineage>
</organism>
<protein>
    <submittedName>
        <fullName evidence="1">Uncharacterized protein</fullName>
    </submittedName>
</protein>
<keyword evidence="2" id="KW-1185">Reference proteome</keyword>
<reference evidence="1 2" key="1">
    <citation type="journal article" date="2020" name="ISME J.">
        <title>Uncovering the hidden diversity of litter-decomposition mechanisms in mushroom-forming fungi.</title>
        <authorList>
            <person name="Floudas D."/>
            <person name="Bentzer J."/>
            <person name="Ahren D."/>
            <person name="Johansson T."/>
            <person name="Persson P."/>
            <person name="Tunlid A."/>
        </authorList>
    </citation>
    <scope>NUCLEOTIDE SEQUENCE [LARGE SCALE GENOMIC DNA]</scope>
    <source>
        <strain evidence="1 2">CBS 406.79</strain>
    </source>
</reference>
<gene>
    <name evidence="1" type="ORF">D9757_012509</name>
</gene>
<name>A0A8H5D227_9AGAR</name>
<comment type="caution">
    <text evidence="1">The sequence shown here is derived from an EMBL/GenBank/DDBJ whole genome shotgun (WGS) entry which is preliminary data.</text>
</comment>